<comment type="pathway">
    <text evidence="7">Amino-acid biosynthesis.</text>
</comment>
<evidence type="ECO:0000313" key="12">
    <source>
        <dbReference type="Proteomes" id="UP000026962"/>
    </source>
</evidence>
<evidence type="ECO:0000256" key="5">
    <source>
        <dbReference type="ARBA" id="ARBA00022898"/>
    </source>
</evidence>
<dbReference type="InterPro" id="IPR050214">
    <property type="entry name" value="Cys_Synth/Cystath_Beta-Synth"/>
</dbReference>
<evidence type="ECO:0000256" key="8">
    <source>
        <dbReference type="SAM" id="MobiDB-lite"/>
    </source>
</evidence>
<keyword evidence="3" id="KW-0028">Amino-acid biosynthesis</keyword>
<keyword evidence="4" id="KW-0808">Transferase</keyword>
<keyword evidence="6" id="KW-0198">Cysteine biosynthesis</keyword>
<organism evidence="11">
    <name type="scientific">Oryza punctata</name>
    <name type="common">Red rice</name>
    <dbReference type="NCBI Taxonomy" id="4537"/>
    <lineage>
        <taxon>Eukaryota</taxon>
        <taxon>Viridiplantae</taxon>
        <taxon>Streptophyta</taxon>
        <taxon>Embryophyta</taxon>
        <taxon>Tracheophyta</taxon>
        <taxon>Spermatophyta</taxon>
        <taxon>Magnoliopsida</taxon>
        <taxon>Liliopsida</taxon>
        <taxon>Poales</taxon>
        <taxon>Poaceae</taxon>
        <taxon>BOP clade</taxon>
        <taxon>Oryzoideae</taxon>
        <taxon>Oryzeae</taxon>
        <taxon>Oryzinae</taxon>
        <taxon>Oryza</taxon>
    </lineage>
</organism>
<evidence type="ECO:0000259" key="10">
    <source>
        <dbReference type="Pfam" id="PF00291"/>
    </source>
</evidence>
<dbReference type="PANTHER" id="PTHR10314">
    <property type="entry name" value="CYSTATHIONINE BETA-SYNTHASE"/>
    <property type="match status" value="1"/>
</dbReference>
<dbReference type="Pfam" id="PF00291">
    <property type="entry name" value="PALP"/>
    <property type="match status" value="1"/>
</dbReference>
<dbReference type="InterPro" id="IPR001926">
    <property type="entry name" value="TrpB-like_PALP"/>
</dbReference>
<dbReference type="GO" id="GO:0010310">
    <property type="term" value="P:regulation of hydrogen peroxide metabolic process"/>
    <property type="evidence" value="ECO:0007669"/>
    <property type="project" value="EnsemblPlants"/>
</dbReference>
<dbReference type="GO" id="GO:0009643">
    <property type="term" value="P:photosynthetic acclimation"/>
    <property type="evidence" value="ECO:0007669"/>
    <property type="project" value="EnsemblPlants"/>
</dbReference>
<evidence type="ECO:0000256" key="3">
    <source>
        <dbReference type="ARBA" id="ARBA00022605"/>
    </source>
</evidence>
<dbReference type="EnsemblPlants" id="OPUNC01G33930.1">
    <property type="protein sequence ID" value="OPUNC01G33930.1"/>
    <property type="gene ID" value="OPUNC01G33930"/>
</dbReference>
<dbReference type="STRING" id="4537.A0A0E0JQ83"/>
<feature type="signal peptide" evidence="9">
    <location>
        <begin position="1"/>
        <end position="21"/>
    </location>
</feature>
<dbReference type="GO" id="GO:0031977">
    <property type="term" value="C:thylakoid lumen"/>
    <property type="evidence" value="ECO:0007669"/>
    <property type="project" value="EnsemblPlants"/>
</dbReference>
<comment type="cofactor">
    <cofactor evidence="1">
        <name>pyridoxal 5'-phosphate</name>
        <dbReference type="ChEBI" id="CHEBI:597326"/>
    </cofactor>
</comment>
<dbReference type="HOGENOM" id="CLU_021018_1_1_1"/>
<accession>A0A0E0JQ83</accession>
<evidence type="ECO:0000256" key="2">
    <source>
        <dbReference type="ARBA" id="ARBA00007103"/>
    </source>
</evidence>
<dbReference type="GO" id="GO:0004124">
    <property type="term" value="F:cysteine synthase activity"/>
    <property type="evidence" value="ECO:0007669"/>
    <property type="project" value="EnsemblPlants"/>
</dbReference>
<reference evidence="11" key="2">
    <citation type="submission" date="2018-05" db="EMBL/GenBank/DDBJ databases">
        <title>OpunRS2 (Oryza punctata Reference Sequence Version 2).</title>
        <authorList>
            <person name="Zhang J."/>
            <person name="Kudrna D."/>
            <person name="Lee S."/>
            <person name="Talag J."/>
            <person name="Welchert J."/>
            <person name="Wing R.A."/>
        </authorList>
    </citation>
    <scope>NUCLEOTIDE SEQUENCE [LARGE SCALE GENOMIC DNA]</scope>
</reference>
<evidence type="ECO:0000313" key="11">
    <source>
        <dbReference type="EnsemblPlants" id="OPUNC01G33930.1"/>
    </source>
</evidence>
<evidence type="ECO:0000256" key="4">
    <source>
        <dbReference type="ARBA" id="ARBA00022679"/>
    </source>
</evidence>
<feature type="region of interest" description="Disordered" evidence="8">
    <location>
        <begin position="40"/>
        <end position="60"/>
    </location>
</feature>
<dbReference type="Proteomes" id="UP000026962">
    <property type="component" value="Chromosome 1"/>
</dbReference>
<dbReference type="CDD" id="cd01561">
    <property type="entry name" value="CBS_like"/>
    <property type="match status" value="1"/>
</dbReference>
<protein>
    <recommendedName>
        <fullName evidence="10">Tryptophan synthase beta chain-like PALP domain-containing protein</fullName>
    </recommendedName>
</protein>
<sequence length="368" mass="38475">MAMASPPACPFLLSLSASTTAISTVSAAYGSVSIPRAPRFLASPRPVPPRRPLAAGSSSPKAAAPAAVEIPEEYVDEADAVNIAQDVTQVHGCFPIHAIGLSMINDAEEKGLISPNKTILVEPTTGNTGIGLASVAAARGYKLIATVPSSIDVERRVLLRAFGAEIVLTDPNKGLKGALDKAEEIVSKTPNAYMFQQFNNSANSEIHFQTTGPEIWEDTLGTVDILVASIGTGGTITGTGRYLKMMNKDIKVIGVEPAETSVISGDNAGYIPSILDVQLLDEVVKVTTTEAVDVARELALKEGLLVGISSGAATVAAINVAKRPENAGKLIAILQGEVPGRLQRAVPEILKCNRHWSASQKVEIAHGC</sequence>
<dbReference type="GO" id="GO:0009507">
    <property type="term" value="C:chloroplast"/>
    <property type="evidence" value="ECO:0007669"/>
    <property type="project" value="EnsemblPlants"/>
</dbReference>
<evidence type="ECO:0000256" key="1">
    <source>
        <dbReference type="ARBA" id="ARBA00001933"/>
    </source>
</evidence>
<dbReference type="FunFam" id="3.40.50.1100:FF:000006">
    <property type="entry name" value="Cysteine synthase"/>
    <property type="match status" value="1"/>
</dbReference>
<dbReference type="Gene3D" id="3.40.50.1100">
    <property type="match status" value="2"/>
</dbReference>
<keyword evidence="9" id="KW-0732">Signal</keyword>
<dbReference type="OMA" id="VEIAHGC"/>
<evidence type="ECO:0000256" key="7">
    <source>
        <dbReference type="ARBA" id="ARBA00029440"/>
    </source>
</evidence>
<dbReference type="GO" id="GO:0090322">
    <property type="term" value="P:regulation of superoxide metabolic process"/>
    <property type="evidence" value="ECO:0007669"/>
    <property type="project" value="EnsemblPlants"/>
</dbReference>
<comment type="similarity">
    <text evidence="2">Belongs to the cysteine synthase/cystathionine beta-synthase family.</text>
</comment>
<evidence type="ECO:0000256" key="9">
    <source>
        <dbReference type="SAM" id="SignalP"/>
    </source>
</evidence>
<dbReference type="SUPFAM" id="SSF53686">
    <property type="entry name" value="Tryptophan synthase beta subunit-like PLP-dependent enzymes"/>
    <property type="match status" value="1"/>
</dbReference>
<dbReference type="InterPro" id="IPR036052">
    <property type="entry name" value="TrpB-like_PALP_sf"/>
</dbReference>
<feature type="chain" id="PRO_5002364374" description="Tryptophan synthase beta chain-like PALP domain-containing protein" evidence="9">
    <location>
        <begin position="22"/>
        <end position="368"/>
    </location>
</feature>
<name>A0A0E0JQ83_ORYPU</name>
<keyword evidence="5" id="KW-0663">Pyridoxal phosphate</keyword>
<evidence type="ECO:0000256" key="6">
    <source>
        <dbReference type="ARBA" id="ARBA00023192"/>
    </source>
</evidence>
<keyword evidence="12" id="KW-1185">Reference proteome</keyword>
<dbReference type="Gramene" id="OPUNC01G33930.1">
    <property type="protein sequence ID" value="OPUNC01G33930.1"/>
    <property type="gene ID" value="OPUNC01G33930"/>
</dbReference>
<dbReference type="eggNOG" id="KOG1252">
    <property type="taxonomic scope" value="Eukaryota"/>
</dbReference>
<feature type="domain" description="Tryptophan synthase beta chain-like PALP" evidence="10">
    <location>
        <begin position="102"/>
        <end position="334"/>
    </location>
</feature>
<reference evidence="11" key="1">
    <citation type="submission" date="2015-04" db="UniProtKB">
        <authorList>
            <consortium name="EnsemblPlants"/>
        </authorList>
    </citation>
    <scope>IDENTIFICATION</scope>
</reference>
<dbReference type="GO" id="GO:0015979">
    <property type="term" value="P:photosynthesis"/>
    <property type="evidence" value="ECO:0007669"/>
    <property type="project" value="EnsemblPlants"/>
</dbReference>
<proteinExistence type="inferred from homology"/>
<dbReference type="AlphaFoldDB" id="A0A0E0JQ83"/>